<dbReference type="AlphaFoldDB" id="A0A9D9DIR6"/>
<evidence type="ECO:0008006" key="3">
    <source>
        <dbReference type="Google" id="ProtNLM"/>
    </source>
</evidence>
<evidence type="ECO:0000313" key="2">
    <source>
        <dbReference type="Proteomes" id="UP000823613"/>
    </source>
</evidence>
<protein>
    <recommendedName>
        <fullName evidence="3">3D domain-containing protein</fullName>
    </recommendedName>
</protein>
<dbReference type="CDD" id="cd22784">
    <property type="entry name" value="DPBB_MltA_YuiC-like"/>
    <property type="match status" value="1"/>
</dbReference>
<organism evidence="1 2">
    <name type="scientific">Candidatus Onthovivens merdipullorum</name>
    <dbReference type="NCBI Taxonomy" id="2840889"/>
    <lineage>
        <taxon>Bacteria</taxon>
        <taxon>Bacillati</taxon>
        <taxon>Bacillota</taxon>
        <taxon>Bacilli</taxon>
        <taxon>Bacillales</taxon>
        <taxon>Candidatus Onthovivens</taxon>
    </lineage>
</organism>
<evidence type="ECO:0000313" key="1">
    <source>
        <dbReference type="EMBL" id="MBO8427485.1"/>
    </source>
</evidence>
<reference evidence="1" key="2">
    <citation type="journal article" date="2021" name="PeerJ">
        <title>Extensive microbial diversity within the chicken gut microbiome revealed by metagenomics and culture.</title>
        <authorList>
            <person name="Gilroy R."/>
            <person name="Ravi A."/>
            <person name="Getino M."/>
            <person name="Pursley I."/>
            <person name="Horton D.L."/>
            <person name="Alikhan N.F."/>
            <person name="Baker D."/>
            <person name="Gharbi K."/>
            <person name="Hall N."/>
            <person name="Watson M."/>
            <person name="Adriaenssens E.M."/>
            <person name="Foster-Nyarko E."/>
            <person name="Jarju S."/>
            <person name="Secka A."/>
            <person name="Antonio M."/>
            <person name="Oren A."/>
            <person name="Chaudhuri R.R."/>
            <person name="La Ragione R."/>
            <person name="Hildebrand F."/>
            <person name="Pallen M.J."/>
        </authorList>
    </citation>
    <scope>NUCLEOTIDE SEQUENCE</scope>
    <source>
        <strain evidence="1">11159</strain>
    </source>
</reference>
<dbReference type="EMBL" id="JADIMY010000063">
    <property type="protein sequence ID" value="MBO8427485.1"/>
    <property type="molecule type" value="Genomic_DNA"/>
</dbReference>
<name>A0A9D9DIR6_9BACL</name>
<sequence length="138" mass="15851">MKTIFNTLIAFLIILAFTFVLCVSANAKNKKNIITHVTVTCYQPVKSQCDSDPLITADGSKIDLHKLKNGKIKWCAISRDLLWLFPKDKPKRVHIEGYGIYEVRDVMNKRFTHRLDILLHPSDKTMILAKNVKVTILR</sequence>
<reference evidence="1" key="1">
    <citation type="submission" date="2020-10" db="EMBL/GenBank/DDBJ databases">
        <authorList>
            <person name="Gilroy R."/>
        </authorList>
    </citation>
    <scope>NUCLEOTIDE SEQUENCE</scope>
    <source>
        <strain evidence="1">11159</strain>
    </source>
</reference>
<gene>
    <name evidence="1" type="ORF">IAC58_02885</name>
</gene>
<proteinExistence type="predicted"/>
<dbReference type="Proteomes" id="UP000823613">
    <property type="component" value="Unassembled WGS sequence"/>
</dbReference>
<accession>A0A9D9DIR6</accession>
<comment type="caution">
    <text evidence="1">The sequence shown here is derived from an EMBL/GenBank/DDBJ whole genome shotgun (WGS) entry which is preliminary data.</text>
</comment>